<sequence length="37" mass="4266">MSQYDDVKVRDVMANTYEIVDGLTTVYEAIQIAKEKK</sequence>
<dbReference type="AlphaFoldDB" id="A0A1M5Z0R3"/>
<accession>A0A1M5Z0R3</accession>
<protein>
    <submittedName>
        <fullName evidence="1">Uncharacterized protein</fullName>
    </submittedName>
</protein>
<keyword evidence="2" id="KW-1185">Reference proteome</keyword>
<organism evidence="1 2">
    <name type="scientific">Vibrio aerogenes CECT 7868</name>
    <dbReference type="NCBI Taxonomy" id="1216006"/>
    <lineage>
        <taxon>Bacteria</taxon>
        <taxon>Pseudomonadati</taxon>
        <taxon>Pseudomonadota</taxon>
        <taxon>Gammaproteobacteria</taxon>
        <taxon>Vibrionales</taxon>
        <taxon>Vibrionaceae</taxon>
        <taxon>Vibrio</taxon>
    </lineage>
</organism>
<reference evidence="1 2" key="1">
    <citation type="submission" date="2016-11" db="EMBL/GenBank/DDBJ databases">
        <authorList>
            <person name="Jaros S."/>
            <person name="Januszkiewicz K."/>
            <person name="Wedrychowicz H."/>
        </authorList>
    </citation>
    <scope>NUCLEOTIDE SEQUENCE [LARGE SCALE GENOMIC DNA]</scope>
    <source>
        <strain evidence="1 2">CECT 7868</strain>
    </source>
</reference>
<evidence type="ECO:0000313" key="1">
    <source>
        <dbReference type="EMBL" id="SHI17638.1"/>
    </source>
</evidence>
<evidence type="ECO:0000313" key="2">
    <source>
        <dbReference type="Proteomes" id="UP000184608"/>
    </source>
</evidence>
<name>A0A1M5Z0R3_9VIBR</name>
<gene>
    <name evidence="1" type="ORF">VA7868_02139</name>
</gene>
<dbReference type="Proteomes" id="UP000184608">
    <property type="component" value="Unassembled WGS sequence"/>
</dbReference>
<dbReference type="EMBL" id="FQXZ01000021">
    <property type="protein sequence ID" value="SHI17638.1"/>
    <property type="molecule type" value="Genomic_DNA"/>
</dbReference>
<proteinExistence type="predicted"/>
<dbReference type="STRING" id="1216006.VA7868_02139"/>